<gene>
    <name evidence="8" type="ORF">Nepgr_009033</name>
</gene>
<dbReference type="InterPro" id="IPR000315">
    <property type="entry name" value="Znf_B-box"/>
</dbReference>
<keyword evidence="2 4" id="KW-0863">Zinc-finger</keyword>
<dbReference type="EMBL" id="BSYO01000007">
    <property type="protein sequence ID" value="GMH07193.1"/>
    <property type="molecule type" value="Genomic_DNA"/>
</dbReference>
<dbReference type="Pfam" id="PF00643">
    <property type="entry name" value="zf-B_box"/>
    <property type="match status" value="1"/>
</dbReference>
<evidence type="ECO:0000313" key="8">
    <source>
        <dbReference type="EMBL" id="GMH07193.1"/>
    </source>
</evidence>
<evidence type="ECO:0000256" key="3">
    <source>
        <dbReference type="ARBA" id="ARBA00022833"/>
    </source>
</evidence>
<organism evidence="8 9">
    <name type="scientific">Nepenthes gracilis</name>
    <name type="common">Slender pitcher plant</name>
    <dbReference type="NCBI Taxonomy" id="150966"/>
    <lineage>
        <taxon>Eukaryota</taxon>
        <taxon>Viridiplantae</taxon>
        <taxon>Streptophyta</taxon>
        <taxon>Embryophyta</taxon>
        <taxon>Tracheophyta</taxon>
        <taxon>Spermatophyta</taxon>
        <taxon>Magnoliopsida</taxon>
        <taxon>eudicotyledons</taxon>
        <taxon>Gunneridae</taxon>
        <taxon>Pentapetalae</taxon>
        <taxon>Caryophyllales</taxon>
        <taxon>Nepenthaceae</taxon>
        <taxon>Nepenthes</taxon>
    </lineage>
</organism>
<keyword evidence="6" id="KW-0732">Signal</keyword>
<proteinExistence type="predicted"/>
<dbReference type="PROSITE" id="PS50119">
    <property type="entry name" value="ZF_BBOX"/>
    <property type="match status" value="1"/>
</dbReference>
<feature type="compositionally biased region" description="Low complexity" evidence="5">
    <location>
        <begin position="308"/>
        <end position="318"/>
    </location>
</feature>
<accession>A0AAD3SA04</accession>
<evidence type="ECO:0000256" key="1">
    <source>
        <dbReference type="ARBA" id="ARBA00022723"/>
    </source>
</evidence>
<evidence type="ECO:0000256" key="2">
    <source>
        <dbReference type="ARBA" id="ARBA00022771"/>
    </source>
</evidence>
<evidence type="ECO:0000256" key="5">
    <source>
        <dbReference type="SAM" id="MobiDB-lite"/>
    </source>
</evidence>
<feature type="chain" id="PRO_5042258920" description="B box-type domain-containing protein" evidence="6">
    <location>
        <begin position="26"/>
        <end position="405"/>
    </location>
</feature>
<evidence type="ECO:0000313" key="9">
    <source>
        <dbReference type="Proteomes" id="UP001279734"/>
    </source>
</evidence>
<keyword evidence="1" id="KW-0479">Metal-binding</keyword>
<name>A0AAD3SA04_NEPGR</name>
<feature type="domain" description="B box-type" evidence="7">
    <location>
        <begin position="160"/>
        <end position="206"/>
    </location>
</feature>
<keyword evidence="3" id="KW-0862">Zinc</keyword>
<evidence type="ECO:0000256" key="6">
    <source>
        <dbReference type="SAM" id="SignalP"/>
    </source>
</evidence>
<comment type="caution">
    <text evidence="8">The sequence shown here is derived from an EMBL/GenBank/DDBJ whole genome shotgun (WGS) entry which is preliminary data.</text>
</comment>
<feature type="compositionally biased region" description="Acidic residues" evidence="5">
    <location>
        <begin position="251"/>
        <end position="265"/>
    </location>
</feature>
<dbReference type="Proteomes" id="UP001279734">
    <property type="component" value="Unassembled WGS sequence"/>
</dbReference>
<keyword evidence="9" id="KW-1185">Reference proteome</keyword>
<dbReference type="GO" id="GO:0008270">
    <property type="term" value="F:zinc ion binding"/>
    <property type="evidence" value="ECO:0007669"/>
    <property type="project" value="UniProtKB-KW"/>
</dbReference>
<dbReference type="CDD" id="cd19821">
    <property type="entry name" value="Bbox1_BBX-like"/>
    <property type="match status" value="1"/>
</dbReference>
<reference evidence="8" key="1">
    <citation type="submission" date="2023-05" db="EMBL/GenBank/DDBJ databases">
        <title>Nepenthes gracilis genome sequencing.</title>
        <authorList>
            <person name="Fukushima K."/>
        </authorList>
    </citation>
    <scope>NUCLEOTIDE SEQUENCE</scope>
    <source>
        <strain evidence="8">SING2019-196</strain>
    </source>
</reference>
<feature type="compositionally biased region" description="Acidic residues" evidence="5">
    <location>
        <begin position="272"/>
        <end position="287"/>
    </location>
</feature>
<evidence type="ECO:0000259" key="7">
    <source>
        <dbReference type="PROSITE" id="PS50119"/>
    </source>
</evidence>
<feature type="signal peptide" evidence="6">
    <location>
        <begin position="1"/>
        <end position="25"/>
    </location>
</feature>
<dbReference type="PANTHER" id="PTHR31717">
    <property type="entry name" value="ZINC FINGER PROTEIN CONSTANS-LIKE 10"/>
    <property type="match status" value="1"/>
</dbReference>
<dbReference type="PANTHER" id="PTHR31717:SF60">
    <property type="entry name" value="B-BOX TYPE ZINC FINGER FAMILY PROTEIN"/>
    <property type="match status" value="1"/>
</dbReference>
<dbReference type="SMART" id="SM00336">
    <property type="entry name" value="BBOX"/>
    <property type="match status" value="1"/>
</dbReference>
<protein>
    <recommendedName>
        <fullName evidence="7">B box-type domain-containing protein</fullName>
    </recommendedName>
</protein>
<feature type="region of interest" description="Disordered" evidence="5">
    <location>
        <begin position="244"/>
        <end position="405"/>
    </location>
</feature>
<evidence type="ECO:0000256" key="4">
    <source>
        <dbReference type="PROSITE-ProRule" id="PRU00024"/>
    </source>
</evidence>
<dbReference type="AlphaFoldDB" id="A0AAD3SA04"/>
<dbReference type="InterPro" id="IPR049808">
    <property type="entry name" value="CONSTANS-like_Bbox1"/>
</dbReference>
<sequence length="405" mass="44610">MSPVSIRLTLRHWCFILIGMPFEQALLFSAANIGSSLGGNFNIKHSATSSSNFERFGRHVNQKPLIIRFKGERDCDGVRVVCKVTNIPEERRYELEWFLNRKAAGMAGHRIHGCTGGGGGWSGCFVSSAQVAVFSFRSFPPSSSLSYHPELHRAEESGEREMKSCELCKFPARVHCESDQASLCWDCDSKVHSANFLVARHSRSPLCRACQSPTPWLASGPKLCTTVSVCESCVRAGDGIKGGGAYKESEDINVDEIDDGDEFEVDDGKDSENDDEEEQEEEGDVIDCNEGGENQVVPCYSTPPPPDTSSSSSEESSSGCCNGDTDLNAHSSLKRKRKDFSDLPCQEDLSPTPRRENSTAMDFNIGIECYANSVRPLKDRRTEPASNRPVQEEPIQSLKPSGYLR</sequence>